<feature type="binding site" evidence="2">
    <location>
        <begin position="239"/>
        <end position="242"/>
    </location>
    <ligand>
        <name>dihydroxyacetone phosphate</name>
        <dbReference type="ChEBI" id="CHEBI:57642"/>
    </ligand>
</feature>
<dbReference type="EMBL" id="MHOX01000008">
    <property type="protein sequence ID" value="OGZ71308.1"/>
    <property type="molecule type" value="Genomic_DNA"/>
</dbReference>
<protein>
    <recommendedName>
        <fullName evidence="6">Tagatose-bisphosphate aldolase</fullName>
    </recommendedName>
</protein>
<comment type="cofactor">
    <cofactor evidence="3">
        <name>Zn(2+)</name>
        <dbReference type="ChEBI" id="CHEBI:29105"/>
    </cofactor>
    <text evidence="3">Binds 2 Zn(2+) ions per subunit. One is catalytic and the other provides a structural contribution.</text>
</comment>
<dbReference type="InterPro" id="IPR050246">
    <property type="entry name" value="Class_II_FBP_aldolase"/>
</dbReference>
<evidence type="ECO:0000256" key="2">
    <source>
        <dbReference type="PIRSR" id="PIRSR001359-2"/>
    </source>
</evidence>
<feature type="binding site" evidence="3">
    <location>
        <position position="217"/>
    </location>
    <ligand>
        <name>Zn(2+)</name>
        <dbReference type="ChEBI" id="CHEBI:29105"/>
        <label>1</label>
        <note>catalytic</note>
    </ligand>
</feature>
<dbReference type="GO" id="GO:0008270">
    <property type="term" value="F:zinc ion binding"/>
    <property type="evidence" value="ECO:0007669"/>
    <property type="project" value="InterPro"/>
</dbReference>
<dbReference type="PANTHER" id="PTHR30304">
    <property type="entry name" value="D-TAGATOSE-1,6-BISPHOSPHATE ALDOLASE"/>
    <property type="match status" value="1"/>
</dbReference>
<evidence type="ECO:0000256" key="1">
    <source>
        <dbReference type="PIRSR" id="PIRSR001359-1"/>
    </source>
</evidence>
<feature type="binding site" evidence="3">
    <location>
        <position position="181"/>
    </location>
    <ligand>
        <name>Zn(2+)</name>
        <dbReference type="ChEBI" id="CHEBI:29105"/>
        <label>1</label>
        <note>catalytic</note>
    </ligand>
</feature>
<dbReference type="Pfam" id="PF01116">
    <property type="entry name" value="F_bP_aldolase"/>
    <property type="match status" value="1"/>
</dbReference>
<feature type="binding site" evidence="3">
    <location>
        <position position="132"/>
    </location>
    <ligand>
        <name>Zn(2+)</name>
        <dbReference type="ChEBI" id="CHEBI:29105"/>
        <label>2</label>
    </ligand>
</feature>
<dbReference type="SUPFAM" id="SSF51569">
    <property type="entry name" value="Aldolase"/>
    <property type="match status" value="1"/>
</dbReference>
<feature type="binding site" evidence="2">
    <location>
        <position position="182"/>
    </location>
    <ligand>
        <name>dihydroxyacetone phosphate</name>
        <dbReference type="ChEBI" id="CHEBI:57642"/>
    </ligand>
</feature>
<gene>
    <name evidence="4" type="ORF">A2904_00880</name>
</gene>
<dbReference type="CDD" id="cd00947">
    <property type="entry name" value="TBP_aldolase_IIB"/>
    <property type="match status" value="1"/>
</dbReference>
<dbReference type="InterPro" id="IPR013785">
    <property type="entry name" value="Aldolase_TIM"/>
</dbReference>
<dbReference type="AlphaFoldDB" id="A0A1G2IB14"/>
<evidence type="ECO:0008006" key="6">
    <source>
        <dbReference type="Google" id="ProtNLM"/>
    </source>
</evidence>
<dbReference type="NCBIfam" id="TIGR00167">
    <property type="entry name" value="cbbA"/>
    <property type="match status" value="1"/>
</dbReference>
<keyword evidence="3" id="KW-0862">Zinc</keyword>
<dbReference type="GO" id="GO:0016832">
    <property type="term" value="F:aldehyde-lyase activity"/>
    <property type="evidence" value="ECO:0007669"/>
    <property type="project" value="InterPro"/>
</dbReference>
<sequence length="293" mass="32676">MKNLKYYLQKAYKEHWAIGQFNFSDFSQVKGIVSAAQNLKCPIILGTSEGESKFVGLNKAVAIRNVLRKETGLPIFLNLDHGKSFEYLKTAILAGYDMVHFDGSKLPLEENIKISKEVVKFAKKNGIVVEGEVGRFGTDASRLYQEKFEIKEEDLTDPKQALLYLGKTNVDILAVSVGTFHGIDISGVSPHIRLERLKEITIRLRSGRENNIPLVLHGGSGTPEKDIKEAISLGIVKININTEVRLAFTSNLRKTLDINKNEITPYKYLQESINAVQAVVQEKIGLFSGVNRA</sequence>
<dbReference type="InterPro" id="IPR000771">
    <property type="entry name" value="FBA_II"/>
</dbReference>
<organism evidence="4 5">
    <name type="scientific">Candidatus Staskawiczbacteria bacterium RIFCSPLOWO2_01_FULL_33_9</name>
    <dbReference type="NCBI Taxonomy" id="1802211"/>
    <lineage>
        <taxon>Bacteria</taxon>
        <taxon>Candidatus Staskawicziibacteriota</taxon>
    </lineage>
</organism>
<dbReference type="PANTHER" id="PTHR30304:SF0">
    <property type="entry name" value="D-TAGATOSE-1,6-BISPHOSPHATE ALDOLASE SUBUNIT GATY-RELATED"/>
    <property type="match status" value="1"/>
</dbReference>
<keyword evidence="3" id="KW-0479">Metal-binding</keyword>
<comment type="caution">
    <text evidence="4">The sequence shown here is derived from an EMBL/GenBank/DDBJ whole genome shotgun (WGS) entry which is preliminary data.</text>
</comment>
<evidence type="ECO:0000256" key="3">
    <source>
        <dbReference type="PIRSR" id="PIRSR001359-3"/>
    </source>
</evidence>
<name>A0A1G2IB14_9BACT</name>
<proteinExistence type="predicted"/>
<feature type="binding site" evidence="2">
    <location>
        <begin position="218"/>
        <end position="220"/>
    </location>
    <ligand>
        <name>dihydroxyacetone phosphate</name>
        <dbReference type="ChEBI" id="CHEBI:57642"/>
    </ligand>
</feature>
<dbReference type="PIRSF" id="PIRSF001359">
    <property type="entry name" value="F_bP_aldolase_II"/>
    <property type="match status" value="1"/>
</dbReference>
<accession>A0A1G2IB14</accession>
<evidence type="ECO:0000313" key="5">
    <source>
        <dbReference type="Proteomes" id="UP000176308"/>
    </source>
</evidence>
<dbReference type="Gene3D" id="3.20.20.70">
    <property type="entry name" value="Aldolase class I"/>
    <property type="match status" value="1"/>
</dbReference>
<feature type="binding site" evidence="3">
    <location>
        <position position="81"/>
    </location>
    <ligand>
        <name>Zn(2+)</name>
        <dbReference type="ChEBI" id="CHEBI:29105"/>
        <label>1</label>
        <note>catalytic</note>
    </ligand>
</feature>
<evidence type="ECO:0000313" key="4">
    <source>
        <dbReference type="EMBL" id="OGZ71308.1"/>
    </source>
</evidence>
<feature type="binding site" evidence="3">
    <location>
        <position position="102"/>
    </location>
    <ligand>
        <name>Zn(2+)</name>
        <dbReference type="ChEBI" id="CHEBI:29105"/>
        <label>2</label>
    </ligand>
</feature>
<feature type="active site" description="Proton donor" evidence="1">
    <location>
        <position position="80"/>
    </location>
</feature>
<reference evidence="4 5" key="1">
    <citation type="journal article" date="2016" name="Nat. Commun.">
        <title>Thousands of microbial genomes shed light on interconnected biogeochemical processes in an aquifer system.</title>
        <authorList>
            <person name="Anantharaman K."/>
            <person name="Brown C.T."/>
            <person name="Hug L.A."/>
            <person name="Sharon I."/>
            <person name="Castelle C.J."/>
            <person name="Probst A.J."/>
            <person name="Thomas B.C."/>
            <person name="Singh A."/>
            <person name="Wilkins M.J."/>
            <person name="Karaoz U."/>
            <person name="Brodie E.L."/>
            <person name="Williams K.H."/>
            <person name="Hubbard S.S."/>
            <person name="Banfield J.F."/>
        </authorList>
    </citation>
    <scope>NUCLEOTIDE SEQUENCE [LARGE SCALE GENOMIC DNA]</scope>
</reference>
<dbReference type="Proteomes" id="UP000176308">
    <property type="component" value="Unassembled WGS sequence"/>
</dbReference>
<dbReference type="GO" id="GO:0005975">
    <property type="term" value="P:carbohydrate metabolic process"/>
    <property type="evidence" value="ECO:0007669"/>
    <property type="project" value="InterPro"/>
</dbReference>